<feature type="domain" description="Bro-N" evidence="1">
    <location>
        <begin position="14"/>
        <end position="108"/>
    </location>
</feature>
<gene>
    <name evidence="2" type="ORF">EZS27_004665</name>
</gene>
<dbReference type="InterPro" id="IPR005039">
    <property type="entry name" value="Ant_C"/>
</dbReference>
<dbReference type="GO" id="GO:0003677">
    <property type="term" value="F:DNA binding"/>
    <property type="evidence" value="ECO:0007669"/>
    <property type="project" value="InterPro"/>
</dbReference>
<dbReference type="PANTHER" id="PTHR36180">
    <property type="entry name" value="DNA-BINDING PROTEIN-RELATED-RELATED"/>
    <property type="match status" value="1"/>
</dbReference>
<protein>
    <recommendedName>
        <fullName evidence="1">Bro-N domain-containing protein</fullName>
    </recommendedName>
</protein>
<evidence type="ECO:0000313" key="2">
    <source>
        <dbReference type="EMBL" id="KAA6347885.1"/>
    </source>
</evidence>
<sequence>MKIFDSPLFGQLRTLTIKDEKTNEITDWFCLPDLCKILDIQNVSQVKERLDKDVYQIYPLQTNGGIQETTFVNEEGLYEVIIRSDKPISKSFRKWITSEVLPDIRKHGMYLTEDILAKTLEDPIYMIGVLQNYYKERTKRIEAENTIDLLVHINKTYTAGELAKELGFKSAQALNNRLVELHIQYKLNGTWELYSQYASLGWTSIKEEKLPNGCIVYNRHFTGVGREALLKIFNHNK</sequence>
<name>A0A5J4SRZ5_9ZZZZ</name>
<dbReference type="EMBL" id="SNRY01000082">
    <property type="protein sequence ID" value="KAA6347885.1"/>
    <property type="molecule type" value="Genomic_DNA"/>
</dbReference>
<organism evidence="2">
    <name type="scientific">termite gut metagenome</name>
    <dbReference type="NCBI Taxonomy" id="433724"/>
    <lineage>
        <taxon>unclassified sequences</taxon>
        <taxon>metagenomes</taxon>
        <taxon>organismal metagenomes</taxon>
    </lineage>
</organism>
<reference evidence="2" key="1">
    <citation type="submission" date="2019-03" db="EMBL/GenBank/DDBJ databases">
        <title>Single cell metagenomics reveals metabolic interactions within the superorganism composed of flagellate Streblomastix strix and complex community of Bacteroidetes bacteria on its surface.</title>
        <authorList>
            <person name="Treitli S.C."/>
            <person name="Kolisko M."/>
            <person name="Husnik F."/>
            <person name="Keeling P."/>
            <person name="Hampl V."/>
        </authorList>
    </citation>
    <scope>NUCLEOTIDE SEQUENCE</scope>
    <source>
        <strain evidence="2">STM</strain>
    </source>
</reference>
<dbReference type="InterPro" id="IPR003497">
    <property type="entry name" value="BRO_N_domain"/>
</dbReference>
<evidence type="ECO:0000259" key="1">
    <source>
        <dbReference type="PROSITE" id="PS51750"/>
    </source>
</evidence>
<dbReference type="SMART" id="SM01040">
    <property type="entry name" value="Bro-N"/>
    <property type="match status" value="1"/>
</dbReference>
<accession>A0A5J4SRZ5</accession>
<dbReference type="AlphaFoldDB" id="A0A5J4SRZ5"/>
<dbReference type="Pfam" id="PF03374">
    <property type="entry name" value="ANT"/>
    <property type="match status" value="1"/>
</dbReference>
<dbReference type="PANTHER" id="PTHR36180:SF2">
    <property type="entry name" value="BRO FAMILY PROTEIN"/>
    <property type="match status" value="1"/>
</dbReference>
<proteinExistence type="predicted"/>
<comment type="caution">
    <text evidence="2">The sequence shown here is derived from an EMBL/GenBank/DDBJ whole genome shotgun (WGS) entry which is preliminary data.</text>
</comment>
<dbReference type="PROSITE" id="PS51750">
    <property type="entry name" value="BRO_N"/>
    <property type="match status" value="1"/>
</dbReference>
<dbReference type="Pfam" id="PF02498">
    <property type="entry name" value="Bro-N"/>
    <property type="match status" value="1"/>
</dbReference>